<dbReference type="RefSeq" id="WP_090392791.1">
    <property type="nucleotide sequence ID" value="NZ_FMZO01000019.1"/>
</dbReference>
<evidence type="ECO:0000259" key="2">
    <source>
        <dbReference type="Pfam" id="PF04773"/>
    </source>
</evidence>
<dbReference type="GO" id="GO:0016989">
    <property type="term" value="F:sigma factor antagonist activity"/>
    <property type="evidence" value="ECO:0007669"/>
    <property type="project" value="TreeGrafter"/>
</dbReference>
<dbReference type="AlphaFoldDB" id="A0A1G6ZUD7"/>
<feature type="transmembrane region" description="Helical" evidence="1">
    <location>
        <begin position="85"/>
        <end position="105"/>
    </location>
</feature>
<dbReference type="OrthoDB" id="1099963at2"/>
<dbReference type="PIRSF" id="PIRSF018266">
    <property type="entry name" value="FecR"/>
    <property type="match status" value="1"/>
</dbReference>
<evidence type="ECO:0000256" key="1">
    <source>
        <dbReference type="SAM" id="Phobius"/>
    </source>
</evidence>
<accession>A0A1G6ZUD7</accession>
<dbReference type="InterPro" id="IPR012373">
    <property type="entry name" value="Ferrdict_sens_TM"/>
</dbReference>
<dbReference type="Proteomes" id="UP000198757">
    <property type="component" value="Unassembled WGS sequence"/>
</dbReference>
<keyword evidence="5" id="KW-1185">Reference proteome</keyword>
<feature type="domain" description="Protein FecR C-terminal" evidence="3">
    <location>
        <begin position="307"/>
        <end position="375"/>
    </location>
</feature>
<feature type="domain" description="FecR protein" evidence="2">
    <location>
        <begin position="171"/>
        <end position="266"/>
    </location>
</feature>
<dbReference type="Pfam" id="PF16344">
    <property type="entry name" value="FecR_C"/>
    <property type="match status" value="1"/>
</dbReference>
<dbReference type="Pfam" id="PF04773">
    <property type="entry name" value="FecR"/>
    <property type="match status" value="1"/>
</dbReference>
<keyword evidence="1" id="KW-0812">Transmembrane</keyword>
<dbReference type="Gene3D" id="2.60.120.1440">
    <property type="match status" value="1"/>
</dbReference>
<evidence type="ECO:0000259" key="3">
    <source>
        <dbReference type="Pfam" id="PF16344"/>
    </source>
</evidence>
<gene>
    <name evidence="4" type="ORF">SAMN04487894_11972</name>
</gene>
<dbReference type="EMBL" id="FMZO01000019">
    <property type="protein sequence ID" value="SDE06268.1"/>
    <property type="molecule type" value="Genomic_DNA"/>
</dbReference>
<dbReference type="PANTHER" id="PTHR30273">
    <property type="entry name" value="PERIPLASMIC SIGNAL SENSOR AND SIGMA FACTOR ACTIVATOR FECR-RELATED"/>
    <property type="match status" value="1"/>
</dbReference>
<dbReference type="PANTHER" id="PTHR30273:SF2">
    <property type="entry name" value="PROTEIN FECR"/>
    <property type="match status" value="1"/>
</dbReference>
<evidence type="ECO:0000313" key="4">
    <source>
        <dbReference type="EMBL" id="SDE06268.1"/>
    </source>
</evidence>
<keyword evidence="1" id="KW-0472">Membrane</keyword>
<reference evidence="5" key="1">
    <citation type="submission" date="2016-10" db="EMBL/GenBank/DDBJ databases">
        <authorList>
            <person name="Varghese N."/>
            <person name="Submissions S."/>
        </authorList>
    </citation>
    <scope>NUCLEOTIDE SEQUENCE [LARGE SCALE GENOMIC DNA]</scope>
    <source>
        <strain evidence="5">DSM 25811 / CCM 8410 / LMG 26954 / E90</strain>
    </source>
</reference>
<dbReference type="FunFam" id="2.60.120.1440:FF:000001">
    <property type="entry name" value="Putative anti-sigma factor"/>
    <property type="match status" value="1"/>
</dbReference>
<name>A0A1G6ZUD7_NIADE</name>
<dbReference type="InterPro" id="IPR032508">
    <property type="entry name" value="FecR_C"/>
</dbReference>
<proteinExistence type="predicted"/>
<sequence>MNAEIEQLYQRFLRGNCSREEAELLLSYFETGEGDAELQELISRHFDRPVTDADAGPVPGFDAGKAHRQLMQRIRAPRRLHLKRVAVAASVVLIVLSGFFLIRAYRQPNNLPVAVKLEGIAPGGNRATLLLSTGKSLALSEKKTGILVDTGGMQYEDGQTLAARGSASFATLQTPRGGQYRIVLPDGTKVWLNAESALTYPMAFNEKERHVELKGEAYFEVTKNAARPFVVKLPTGDVTVKGTRFNVQAYAEDPGAKITLAEGAVEVANAAEKRLLRPNQEASLQQDAAIKVRAVNAEQALAWVNGYFLFDNMSLRQMLQPIGRWYDVDVRIQARLSGQAFWVRYTRSKGLQELLDYLKEFEHFNYSIKGRTLLITD</sequence>
<organism evidence="4 5">
    <name type="scientific">Niabella drilacis (strain DSM 25811 / CCM 8410 / CCUG 62505 / LMG 26954 / E90)</name>
    <dbReference type="NCBI Taxonomy" id="1285928"/>
    <lineage>
        <taxon>Bacteria</taxon>
        <taxon>Pseudomonadati</taxon>
        <taxon>Bacteroidota</taxon>
        <taxon>Chitinophagia</taxon>
        <taxon>Chitinophagales</taxon>
        <taxon>Chitinophagaceae</taxon>
        <taxon>Niabella</taxon>
    </lineage>
</organism>
<evidence type="ECO:0000313" key="5">
    <source>
        <dbReference type="Proteomes" id="UP000198757"/>
    </source>
</evidence>
<dbReference type="InterPro" id="IPR006860">
    <property type="entry name" value="FecR"/>
</dbReference>
<dbReference type="Gene3D" id="3.55.50.30">
    <property type="match status" value="1"/>
</dbReference>
<keyword evidence="1" id="KW-1133">Transmembrane helix</keyword>
<protein>
    <submittedName>
        <fullName evidence="4">FecR family protein</fullName>
    </submittedName>
</protein>
<dbReference type="STRING" id="1285928.SAMN04487894_11972"/>